<keyword evidence="7 8" id="KW-0472">Membrane</keyword>
<keyword evidence="6 8" id="KW-1133">Transmembrane helix</keyword>
<keyword evidence="5 8" id="KW-0812">Transmembrane</keyword>
<dbReference type="PANTHER" id="PTHR33908:SF11">
    <property type="entry name" value="MEMBRANE PROTEIN"/>
    <property type="match status" value="1"/>
</dbReference>
<evidence type="ECO:0000256" key="5">
    <source>
        <dbReference type="ARBA" id="ARBA00022692"/>
    </source>
</evidence>
<feature type="transmembrane region" description="Helical" evidence="8">
    <location>
        <begin position="355"/>
        <end position="375"/>
    </location>
</feature>
<evidence type="ECO:0000313" key="9">
    <source>
        <dbReference type="EMBL" id="QDU83619.1"/>
    </source>
</evidence>
<protein>
    <recommendedName>
        <fullName evidence="11">Glycosyltransferase RgtA/B/C/D-like domain-containing protein</fullName>
    </recommendedName>
</protein>
<dbReference type="GO" id="GO:0016763">
    <property type="term" value="F:pentosyltransferase activity"/>
    <property type="evidence" value="ECO:0007669"/>
    <property type="project" value="TreeGrafter"/>
</dbReference>
<evidence type="ECO:0000256" key="6">
    <source>
        <dbReference type="ARBA" id="ARBA00022989"/>
    </source>
</evidence>
<evidence type="ECO:0000256" key="7">
    <source>
        <dbReference type="ARBA" id="ARBA00023136"/>
    </source>
</evidence>
<dbReference type="InterPro" id="IPR050297">
    <property type="entry name" value="LipidA_mod_glycosyltrf_83"/>
</dbReference>
<keyword evidence="4" id="KW-0808">Transferase</keyword>
<feature type="transmembrane region" description="Helical" evidence="8">
    <location>
        <begin position="236"/>
        <end position="254"/>
    </location>
</feature>
<evidence type="ECO:0000256" key="8">
    <source>
        <dbReference type="SAM" id="Phobius"/>
    </source>
</evidence>
<evidence type="ECO:0000256" key="3">
    <source>
        <dbReference type="ARBA" id="ARBA00022676"/>
    </source>
</evidence>
<feature type="transmembrane region" description="Helical" evidence="8">
    <location>
        <begin position="189"/>
        <end position="207"/>
    </location>
</feature>
<feature type="transmembrane region" description="Helical" evidence="8">
    <location>
        <begin position="214"/>
        <end position="230"/>
    </location>
</feature>
<dbReference type="GO" id="GO:0005886">
    <property type="term" value="C:plasma membrane"/>
    <property type="evidence" value="ECO:0007669"/>
    <property type="project" value="UniProtKB-SubCell"/>
</dbReference>
<sequence>MRIDRSAVLAGLIAAVIALAANLPWVGRGELESEEARRALPTASFLDRLAADDADVDGALATWAVPRVFGRAYLAKPPAFYWWSAAHQVALERTGLDAALRPAERTDAGWWPAARRGSPVAIRLAALSSAALLAALVAVLASLAQGRRRAVVASASTSERTSATALGIGVAAGAMVVAAPSMLSKASLGELESTFALTCAVAALALLRAATKPGPFIALVAASAIGLACLTKGPLALLFSAVPAFTCAVARIGVRPALRRLALPIALGVGLFAWWPFFVRGVVEPNDAREGVDAARDVTASWLAELWRGGTGGFVTYLKDRWRLVTGVLGGWAPASLLALGIFSARRRAQWRTEGATHLALHVVFWGLLVLLVWPGVRPRYALPLLPFVVLLAAQRLGSGGFPRAPRLIAGVLAFAAVAIGPVAFWLVGRAAEAGSSDFAEPAVAAIGSAEWLAIALSATVGTAVLVRLRHLGPRGLLVAAVACLVAGRAVELGPIERTRTSSLRVSAAAHVEATCRALGQERLHLDTWTYFNDLYYTDLDVRWCTHTAGLPAGSLVLSRGADPQREASAGWERIPLFEGSSWRFAPLPPRAFGREGTDGGARLWRRTAAVEPVSAEPPSDGR</sequence>
<dbReference type="EMBL" id="CP036290">
    <property type="protein sequence ID" value="QDU83619.1"/>
    <property type="molecule type" value="Genomic_DNA"/>
</dbReference>
<keyword evidence="3" id="KW-0328">Glycosyltransferase</keyword>
<feature type="transmembrane region" description="Helical" evidence="8">
    <location>
        <begin position="381"/>
        <end position="397"/>
    </location>
</feature>
<gene>
    <name evidence="9" type="ORF">Pla163_07180</name>
</gene>
<keyword evidence="2" id="KW-1003">Cell membrane</keyword>
<comment type="subcellular location">
    <subcellularLocation>
        <location evidence="1">Cell membrane</location>
        <topology evidence="1">Multi-pass membrane protein</topology>
    </subcellularLocation>
</comment>
<dbReference type="RefSeq" id="WP_145183647.1">
    <property type="nucleotide sequence ID" value="NZ_CP036290.1"/>
</dbReference>
<evidence type="ECO:0000256" key="2">
    <source>
        <dbReference type="ARBA" id="ARBA00022475"/>
    </source>
</evidence>
<accession>A0A518CWN0</accession>
<dbReference type="GO" id="GO:0009103">
    <property type="term" value="P:lipopolysaccharide biosynthetic process"/>
    <property type="evidence" value="ECO:0007669"/>
    <property type="project" value="UniProtKB-ARBA"/>
</dbReference>
<feature type="transmembrane region" description="Helical" evidence="8">
    <location>
        <begin position="409"/>
        <end position="428"/>
    </location>
</feature>
<keyword evidence="10" id="KW-1185">Reference proteome</keyword>
<evidence type="ECO:0000256" key="4">
    <source>
        <dbReference type="ARBA" id="ARBA00022679"/>
    </source>
</evidence>
<proteinExistence type="predicted"/>
<evidence type="ECO:0008006" key="11">
    <source>
        <dbReference type="Google" id="ProtNLM"/>
    </source>
</evidence>
<feature type="transmembrane region" description="Helical" evidence="8">
    <location>
        <begin position="261"/>
        <end position="279"/>
    </location>
</feature>
<feature type="transmembrane region" description="Helical" evidence="8">
    <location>
        <begin position="120"/>
        <end position="143"/>
    </location>
</feature>
<dbReference type="AlphaFoldDB" id="A0A518CWN0"/>
<evidence type="ECO:0000256" key="1">
    <source>
        <dbReference type="ARBA" id="ARBA00004651"/>
    </source>
</evidence>
<dbReference type="Proteomes" id="UP000319342">
    <property type="component" value="Chromosome"/>
</dbReference>
<evidence type="ECO:0000313" key="10">
    <source>
        <dbReference type="Proteomes" id="UP000319342"/>
    </source>
</evidence>
<feature type="transmembrane region" description="Helical" evidence="8">
    <location>
        <begin position="443"/>
        <end position="467"/>
    </location>
</feature>
<name>A0A518CWN0_9BACT</name>
<reference evidence="9 10" key="1">
    <citation type="submission" date="2019-02" db="EMBL/GenBank/DDBJ databases">
        <title>Deep-cultivation of Planctomycetes and their phenomic and genomic characterization uncovers novel biology.</title>
        <authorList>
            <person name="Wiegand S."/>
            <person name="Jogler M."/>
            <person name="Boedeker C."/>
            <person name="Pinto D."/>
            <person name="Vollmers J."/>
            <person name="Rivas-Marin E."/>
            <person name="Kohn T."/>
            <person name="Peeters S.H."/>
            <person name="Heuer A."/>
            <person name="Rast P."/>
            <person name="Oberbeckmann S."/>
            <person name="Bunk B."/>
            <person name="Jeske O."/>
            <person name="Meyerdierks A."/>
            <person name="Storesund J.E."/>
            <person name="Kallscheuer N."/>
            <person name="Luecker S."/>
            <person name="Lage O.M."/>
            <person name="Pohl T."/>
            <person name="Merkel B.J."/>
            <person name="Hornburger P."/>
            <person name="Mueller R.-W."/>
            <person name="Bruemmer F."/>
            <person name="Labrenz M."/>
            <person name="Spormann A.M."/>
            <person name="Op den Camp H."/>
            <person name="Overmann J."/>
            <person name="Amann R."/>
            <person name="Jetten M.S.M."/>
            <person name="Mascher T."/>
            <person name="Medema M.H."/>
            <person name="Devos D.P."/>
            <person name="Kaster A.-K."/>
            <person name="Ovreas L."/>
            <person name="Rohde M."/>
            <person name="Galperin M.Y."/>
            <person name="Jogler C."/>
        </authorList>
    </citation>
    <scope>NUCLEOTIDE SEQUENCE [LARGE SCALE GENOMIC DNA]</scope>
    <source>
        <strain evidence="9 10">Pla163</strain>
    </source>
</reference>
<feature type="transmembrane region" description="Helical" evidence="8">
    <location>
        <begin position="163"/>
        <end position="183"/>
    </location>
</feature>
<feature type="transmembrane region" description="Helical" evidence="8">
    <location>
        <begin position="324"/>
        <end position="343"/>
    </location>
</feature>
<organism evidence="9 10">
    <name type="scientific">Rohdeia mirabilis</name>
    <dbReference type="NCBI Taxonomy" id="2528008"/>
    <lineage>
        <taxon>Bacteria</taxon>
        <taxon>Pseudomonadati</taxon>
        <taxon>Planctomycetota</taxon>
        <taxon>Planctomycetia</taxon>
        <taxon>Planctomycetia incertae sedis</taxon>
        <taxon>Rohdeia</taxon>
    </lineage>
</organism>
<dbReference type="PANTHER" id="PTHR33908">
    <property type="entry name" value="MANNOSYLTRANSFERASE YKCB-RELATED"/>
    <property type="match status" value="1"/>
</dbReference>